<reference evidence="2" key="1">
    <citation type="submission" date="2015-07" db="EMBL/GenBank/DDBJ databases">
        <title>Elucidating the P. pachyrhizi secretome and potential effectors.</title>
        <authorList>
            <person name="de Carvalho M.C.C.G."/>
            <person name="Nascimento L.C."/>
            <person name="Darben L.M."/>
            <person name="Polizel-Podanosqui A.M."/>
            <person name="Lopes-Caitar V.S."/>
            <person name="Rocha C.S."/>
            <person name="Qi M."/>
            <person name="Carazolle M."/>
            <person name="Kuwahara M.K."/>
            <person name="Pereira G.A.G."/>
            <person name="Abdelnoor R.V."/>
            <person name="Whitham S.A."/>
            <person name="Marcelino-Guimaraes F.C."/>
        </authorList>
    </citation>
    <scope>NUCLEOTIDE SEQUENCE</scope>
</reference>
<feature type="signal peptide" evidence="1">
    <location>
        <begin position="1"/>
        <end position="19"/>
    </location>
</feature>
<accession>A0A0S1MKR2</accession>
<feature type="chain" id="PRO_5006589057" description="Secreted protein" evidence="1">
    <location>
        <begin position="20"/>
        <end position="67"/>
    </location>
</feature>
<protein>
    <recommendedName>
        <fullName evidence="3">Secreted protein</fullName>
    </recommendedName>
</protein>
<sequence>MYQYFWLFTLHFFLPQPHSLDVTDHSDESVSLTRMCSGGSLGYFFFLPEPSISCSTPTMNDPCCLVN</sequence>
<evidence type="ECO:0000313" key="2">
    <source>
        <dbReference type="EMBL" id="ALL41317.1"/>
    </source>
</evidence>
<keyword evidence="1" id="KW-0732">Signal</keyword>
<evidence type="ECO:0000256" key="1">
    <source>
        <dbReference type="SAM" id="SignalP"/>
    </source>
</evidence>
<organism evidence="2">
    <name type="scientific">Phakopsora pachyrhizi</name>
    <name type="common">Asian soybean rust disease fungus</name>
    <dbReference type="NCBI Taxonomy" id="170000"/>
    <lineage>
        <taxon>Eukaryota</taxon>
        <taxon>Fungi</taxon>
        <taxon>Dikarya</taxon>
        <taxon>Basidiomycota</taxon>
        <taxon>Pucciniomycotina</taxon>
        <taxon>Pucciniomycetes</taxon>
        <taxon>Pucciniales</taxon>
        <taxon>Phakopsoraceae</taxon>
        <taxon>Phakopsora</taxon>
    </lineage>
</organism>
<dbReference type="AlphaFoldDB" id="A0A0S1MKR2"/>
<name>A0A0S1MKR2_PHAPC</name>
<dbReference type="EMBL" id="KT247228">
    <property type="protein sequence ID" value="ALL41317.1"/>
    <property type="molecule type" value="mRNA"/>
</dbReference>
<evidence type="ECO:0008006" key="3">
    <source>
        <dbReference type="Google" id="ProtNLM"/>
    </source>
</evidence>
<proteinExistence type="evidence at transcript level"/>